<dbReference type="InParanoid" id="A0A2K1IY78"/>
<reference evidence="1 3" key="2">
    <citation type="journal article" date="2018" name="Plant J.">
        <title>The Physcomitrella patens chromosome-scale assembly reveals moss genome structure and evolution.</title>
        <authorList>
            <person name="Lang D."/>
            <person name="Ullrich K.K."/>
            <person name="Murat F."/>
            <person name="Fuchs J."/>
            <person name="Jenkins J."/>
            <person name="Haas F.B."/>
            <person name="Piednoel M."/>
            <person name="Gundlach H."/>
            <person name="Van Bel M."/>
            <person name="Meyberg R."/>
            <person name="Vives C."/>
            <person name="Morata J."/>
            <person name="Symeonidi A."/>
            <person name="Hiss M."/>
            <person name="Muchero W."/>
            <person name="Kamisugi Y."/>
            <person name="Saleh O."/>
            <person name="Blanc G."/>
            <person name="Decker E.L."/>
            <person name="van Gessel N."/>
            <person name="Grimwood J."/>
            <person name="Hayes R.D."/>
            <person name="Graham S.W."/>
            <person name="Gunter L.E."/>
            <person name="McDaniel S.F."/>
            <person name="Hoernstein S.N.W."/>
            <person name="Larsson A."/>
            <person name="Li F.W."/>
            <person name="Perroud P.F."/>
            <person name="Phillips J."/>
            <person name="Ranjan P."/>
            <person name="Rokshar D.S."/>
            <person name="Rothfels C.J."/>
            <person name="Schneider L."/>
            <person name="Shu S."/>
            <person name="Stevenson D.W."/>
            <person name="Thummler F."/>
            <person name="Tillich M."/>
            <person name="Villarreal Aguilar J.C."/>
            <person name="Widiez T."/>
            <person name="Wong G.K."/>
            <person name="Wymore A."/>
            <person name="Zhang Y."/>
            <person name="Zimmer A.D."/>
            <person name="Quatrano R.S."/>
            <person name="Mayer K.F.X."/>
            <person name="Goodstein D."/>
            <person name="Casacuberta J.M."/>
            <person name="Vandepoele K."/>
            <person name="Reski R."/>
            <person name="Cuming A.C."/>
            <person name="Tuskan G.A."/>
            <person name="Maumus F."/>
            <person name="Salse J."/>
            <person name="Schmutz J."/>
            <person name="Rensing S.A."/>
        </authorList>
    </citation>
    <scope>NUCLEOTIDE SEQUENCE [LARGE SCALE GENOMIC DNA]</scope>
    <source>
        <strain evidence="2 3">cv. Gransden 2004</strain>
    </source>
</reference>
<protein>
    <submittedName>
        <fullName evidence="1 2">Uncharacterized protein</fullName>
    </submittedName>
</protein>
<reference evidence="2" key="3">
    <citation type="submission" date="2020-12" db="UniProtKB">
        <authorList>
            <consortium name="EnsemblPlants"/>
        </authorList>
    </citation>
    <scope>IDENTIFICATION</scope>
</reference>
<dbReference type="EMBL" id="ABEU02000019">
    <property type="protein sequence ID" value="PNR34228.1"/>
    <property type="molecule type" value="Genomic_DNA"/>
</dbReference>
<reference evidence="1 3" key="1">
    <citation type="journal article" date="2008" name="Science">
        <title>The Physcomitrella genome reveals evolutionary insights into the conquest of land by plants.</title>
        <authorList>
            <person name="Rensing S."/>
            <person name="Lang D."/>
            <person name="Zimmer A."/>
            <person name="Terry A."/>
            <person name="Salamov A."/>
            <person name="Shapiro H."/>
            <person name="Nishiyama T."/>
            <person name="Perroud P.-F."/>
            <person name="Lindquist E."/>
            <person name="Kamisugi Y."/>
            <person name="Tanahashi T."/>
            <person name="Sakakibara K."/>
            <person name="Fujita T."/>
            <person name="Oishi K."/>
            <person name="Shin-I T."/>
            <person name="Kuroki Y."/>
            <person name="Toyoda A."/>
            <person name="Suzuki Y."/>
            <person name="Hashimoto A."/>
            <person name="Yamaguchi K."/>
            <person name="Sugano A."/>
            <person name="Kohara Y."/>
            <person name="Fujiyama A."/>
            <person name="Anterola A."/>
            <person name="Aoki S."/>
            <person name="Ashton N."/>
            <person name="Barbazuk W.B."/>
            <person name="Barker E."/>
            <person name="Bennetzen J."/>
            <person name="Bezanilla M."/>
            <person name="Blankenship R."/>
            <person name="Cho S.H."/>
            <person name="Dutcher S."/>
            <person name="Estelle M."/>
            <person name="Fawcett J.A."/>
            <person name="Gundlach H."/>
            <person name="Hanada K."/>
            <person name="Heyl A."/>
            <person name="Hicks K.A."/>
            <person name="Hugh J."/>
            <person name="Lohr M."/>
            <person name="Mayer K."/>
            <person name="Melkozernov A."/>
            <person name="Murata T."/>
            <person name="Nelson D."/>
            <person name="Pils B."/>
            <person name="Prigge M."/>
            <person name="Reiss B."/>
            <person name="Renner T."/>
            <person name="Rombauts S."/>
            <person name="Rushton P."/>
            <person name="Sanderfoot A."/>
            <person name="Schween G."/>
            <person name="Shiu S.-H."/>
            <person name="Stueber K."/>
            <person name="Theodoulou F.L."/>
            <person name="Tu H."/>
            <person name="Van de Peer Y."/>
            <person name="Verrier P.J."/>
            <person name="Waters E."/>
            <person name="Wood A."/>
            <person name="Yang L."/>
            <person name="Cove D."/>
            <person name="Cuming A."/>
            <person name="Hasebe M."/>
            <person name="Lucas S."/>
            <person name="Mishler D.B."/>
            <person name="Reski R."/>
            <person name="Grigoriev I."/>
            <person name="Quatrano R.S."/>
            <person name="Boore J.L."/>
        </authorList>
    </citation>
    <scope>NUCLEOTIDE SEQUENCE [LARGE SCALE GENOMIC DNA]</scope>
    <source>
        <strain evidence="2 3">cv. Gransden 2004</strain>
    </source>
</reference>
<name>A0A2K1IY78_PHYPA</name>
<proteinExistence type="predicted"/>
<evidence type="ECO:0000313" key="3">
    <source>
        <dbReference type="Proteomes" id="UP000006727"/>
    </source>
</evidence>
<sequence>MKRYAKFNSAHRLFPLPEIIKTKSLKNFLKWNETRARCTAILARGGICANLLPPFSNPGVAAVHDKFGRGQRSGPFIDLHQGISNEGSYVSG</sequence>
<dbReference type="Proteomes" id="UP000006727">
    <property type="component" value="Chromosome 19"/>
</dbReference>
<evidence type="ECO:0000313" key="2">
    <source>
        <dbReference type="EnsemblPlants" id="PAC:32938913.CDS.1"/>
    </source>
</evidence>
<gene>
    <name evidence="1" type="ORF">PHYPA_024045</name>
</gene>
<organism evidence="1">
    <name type="scientific">Physcomitrium patens</name>
    <name type="common">Spreading-leaved earth moss</name>
    <name type="synonym">Physcomitrella patens</name>
    <dbReference type="NCBI Taxonomy" id="3218"/>
    <lineage>
        <taxon>Eukaryota</taxon>
        <taxon>Viridiplantae</taxon>
        <taxon>Streptophyta</taxon>
        <taxon>Embryophyta</taxon>
        <taxon>Bryophyta</taxon>
        <taxon>Bryophytina</taxon>
        <taxon>Bryopsida</taxon>
        <taxon>Funariidae</taxon>
        <taxon>Funariales</taxon>
        <taxon>Funariaceae</taxon>
        <taxon>Physcomitrium</taxon>
    </lineage>
</organism>
<dbReference type="AlphaFoldDB" id="A0A2K1IY78"/>
<dbReference type="Gramene" id="Pp3c19_12629V3.1">
    <property type="protein sequence ID" value="PAC:32938913.CDS.1"/>
    <property type="gene ID" value="Pp3c19_12629"/>
</dbReference>
<keyword evidence="3" id="KW-1185">Reference proteome</keyword>
<accession>A0A2K1IY78</accession>
<evidence type="ECO:0000313" key="1">
    <source>
        <dbReference type="EMBL" id="PNR34228.1"/>
    </source>
</evidence>
<dbReference type="EnsemblPlants" id="Pp3c19_12629V3.1">
    <property type="protein sequence ID" value="PAC:32938913.CDS.1"/>
    <property type="gene ID" value="Pp3c19_12629"/>
</dbReference>